<sequence length="160" mass="18418">MLLTNENRVFLGPEDSLKYLATIDCRLKKLDEGIFPTYLSIPFAKNSDYSTYASNLIRVLVERGFIIKWINDYTSFMASKTGNMKHCGRSFNDADKYLNLSKAQGAFWVLCGGFCIGIVLCLTEILCKGIRSIWKWLKEKIEHEALSRKMEHEGEIEYVK</sequence>
<evidence type="ECO:0000256" key="1">
    <source>
        <dbReference type="ARBA" id="ARBA00004651"/>
    </source>
</evidence>
<evidence type="ECO:0000256" key="4">
    <source>
        <dbReference type="ARBA" id="ARBA00022989"/>
    </source>
</evidence>
<keyword evidence="9" id="KW-1185">Reference proteome</keyword>
<dbReference type="PANTHER" id="PTHR42643:SF24">
    <property type="entry name" value="IONOTROPIC RECEPTOR 60A"/>
    <property type="match status" value="1"/>
</dbReference>
<dbReference type="GO" id="GO:0005886">
    <property type="term" value="C:plasma membrane"/>
    <property type="evidence" value="ECO:0007669"/>
    <property type="project" value="UniProtKB-SubCell"/>
</dbReference>
<accession>A0A2A6D294</accession>
<keyword evidence="5" id="KW-0472">Membrane</keyword>
<proteinExistence type="predicted"/>
<keyword evidence="7" id="KW-0325">Glycoprotein</keyword>
<evidence type="ECO:0000256" key="5">
    <source>
        <dbReference type="ARBA" id="ARBA00023136"/>
    </source>
</evidence>
<dbReference type="OrthoDB" id="9997229at2759"/>
<dbReference type="Proteomes" id="UP000005239">
    <property type="component" value="Unassembled WGS sequence"/>
</dbReference>
<reference evidence="9" key="1">
    <citation type="journal article" date="2008" name="Nat. Genet.">
        <title>The Pristionchus pacificus genome provides a unique perspective on nematode lifestyle and parasitism.</title>
        <authorList>
            <person name="Dieterich C."/>
            <person name="Clifton S.W."/>
            <person name="Schuster L.N."/>
            <person name="Chinwalla A."/>
            <person name="Delehaunty K."/>
            <person name="Dinkelacker I."/>
            <person name="Fulton L."/>
            <person name="Fulton R."/>
            <person name="Godfrey J."/>
            <person name="Minx P."/>
            <person name="Mitreva M."/>
            <person name="Roeseler W."/>
            <person name="Tian H."/>
            <person name="Witte H."/>
            <person name="Yang S.P."/>
            <person name="Wilson R.K."/>
            <person name="Sommer R.J."/>
        </authorList>
    </citation>
    <scope>NUCLEOTIDE SEQUENCE [LARGE SCALE GENOMIC DNA]</scope>
    <source>
        <strain evidence="9">PS312</strain>
    </source>
</reference>
<organism evidence="8 9">
    <name type="scientific">Pristionchus pacificus</name>
    <name type="common">Parasitic nematode worm</name>
    <dbReference type="NCBI Taxonomy" id="54126"/>
    <lineage>
        <taxon>Eukaryota</taxon>
        <taxon>Metazoa</taxon>
        <taxon>Ecdysozoa</taxon>
        <taxon>Nematoda</taxon>
        <taxon>Chromadorea</taxon>
        <taxon>Rhabditida</taxon>
        <taxon>Rhabditina</taxon>
        <taxon>Diplogasteromorpha</taxon>
        <taxon>Diplogasteroidea</taxon>
        <taxon>Neodiplogasteridae</taxon>
        <taxon>Pristionchus</taxon>
    </lineage>
</organism>
<evidence type="ECO:0000256" key="2">
    <source>
        <dbReference type="ARBA" id="ARBA00022475"/>
    </source>
</evidence>
<gene>
    <name evidence="8" type="primary">WBGene00110269</name>
</gene>
<comment type="subcellular location">
    <subcellularLocation>
        <location evidence="1">Cell membrane</location>
        <topology evidence="1">Multi-pass membrane protein</topology>
    </subcellularLocation>
</comment>
<reference evidence="8" key="2">
    <citation type="submission" date="2022-06" db="UniProtKB">
        <authorList>
            <consortium name="EnsemblMetazoa"/>
        </authorList>
    </citation>
    <scope>IDENTIFICATION</scope>
    <source>
        <strain evidence="8">PS312</strain>
    </source>
</reference>
<dbReference type="AlphaFoldDB" id="A0A2A6D294"/>
<evidence type="ECO:0000313" key="8">
    <source>
        <dbReference type="EnsemblMetazoa" id="PPA20715.1"/>
    </source>
</evidence>
<dbReference type="InterPro" id="IPR052192">
    <property type="entry name" value="Insect_Ionotropic_Sensory_Rcpt"/>
</dbReference>
<evidence type="ECO:0000256" key="7">
    <source>
        <dbReference type="ARBA" id="ARBA00023180"/>
    </source>
</evidence>
<keyword evidence="2" id="KW-1003">Cell membrane</keyword>
<dbReference type="EnsemblMetazoa" id="PPA20715.1">
    <property type="protein sequence ID" value="PPA20715.1"/>
    <property type="gene ID" value="WBGene00110269"/>
</dbReference>
<protein>
    <submittedName>
        <fullName evidence="8">Uncharacterized protein</fullName>
    </submittedName>
</protein>
<accession>A0A8R1UFA2</accession>
<name>A0A2A6D294_PRIPA</name>
<keyword evidence="4" id="KW-1133">Transmembrane helix</keyword>
<evidence type="ECO:0000313" key="9">
    <source>
        <dbReference type="Proteomes" id="UP000005239"/>
    </source>
</evidence>
<evidence type="ECO:0000256" key="6">
    <source>
        <dbReference type="ARBA" id="ARBA00023170"/>
    </source>
</evidence>
<evidence type="ECO:0000256" key="3">
    <source>
        <dbReference type="ARBA" id="ARBA00022692"/>
    </source>
</evidence>
<dbReference type="PANTHER" id="PTHR42643">
    <property type="entry name" value="IONOTROPIC RECEPTOR 20A-RELATED"/>
    <property type="match status" value="1"/>
</dbReference>
<keyword evidence="3" id="KW-0812">Transmembrane</keyword>
<keyword evidence="6" id="KW-0675">Receptor</keyword>